<dbReference type="InterPro" id="IPR028362">
    <property type="entry name" value="AlgI"/>
</dbReference>
<keyword evidence="7 9" id="KW-0012">Acyltransferase</keyword>
<dbReference type="InterPro" id="IPR051085">
    <property type="entry name" value="MB_O-acyltransferase"/>
</dbReference>
<feature type="transmembrane region" description="Helical" evidence="8">
    <location>
        <begin position="400"/>
        <end position="417"/>
    </location>
</feature>
<dbReference type="Proteomes" id="UP000187651">
    <property type="component" value="Unassembled WGS sequence"/>
</dbReference>
<evidence type="ECO:0000256" key="1">
    <source>
        <dbReference type="ARBA" id="ARBA00004651"/>
    </source>
</evidence>
<feature type="transmembrane region" description="Helical" evidence="8">
    <location>
        <begin position="310"/>
        <end position="337"/>
    </location>
</feature>
<comment type="subcellular location">
    <subcellularLocation>
        <location evidence="1">Cell membrane</location>
        <topology evidence="1">Multi-pass membrane protein</topology>
    </subcellularLocation>
</comment>
<keyword evidence="10" id="KW-1185">Reference proteome</keyword>
<evidence type="ECO:0000256" key="2">
    <source>
        <dbReference type="ARBA" id="ARBA00010323"/>
    </source>
</evidence>
<keyword evidence="3 7" id="KW-1003">Cell membrane</keyword>
<proteinExistence type="inferred from homology"/>
<evidence type="ECO:0000313" key="9">
    <source>
        <dbReference type="EMBL" id="SDM37940.1"/>
    </source>
</evidence>
<keyword evidence="6 7" id="KW-0472">Membrane</keyword>
<keyword evidence="5 8" id="KW-1133">Transmembrane helix</keyword>
<keyword evidence="4 8" id="KW-0812">Transmembrane</keyword>
<feature type="transmembrane region" description="Helical" evidence="8">
    <location>
        <begin position="38"/>
        <end position="58"/>
    </location>
</feature>
<dbReference type="PIRSF" id="PIRSF500217">
    <property type="entry name" value="AlgI"/>
    <property type="match status" value="1"/>
</dbReference>
<dbReference type="GO" id="GO:0042121">
    <property type="term" value="P:alginic acid biosynthetic process"/>
    <property type="evidence" value="ECO:0007669"/>
    <property type="project" value="InterPro"/>
</dbReference>
<evidence type="ECO:0000256" key="5">
    <source>
        <dbReference type="ARBA" id="ARBA00022989"/>
    </source>
</evidence>
<dbReference type="EMBL" id="FNHZ01000001">
    <property type="protein sequence ID" value="SDM37940.1"/>
    <property type="molecule type" value="Genomic_DNA"/>
</dbReference>
<accession>A0A1G9SRC0</accession>
<dbReference type="GO" id="GO:0016746">
    <property type="term" value="F:acyltransferase activity"/>
    <property type="evidence" value="ECO:0007669"/>
    <property type="project" value="UniProtKB-KW"/>
</dbReference>
<keyword evidence="7 9" id="KW-0808">Transferase</keyword>
<dbReference type="Pfam" id="PF03062">
    <property type="entry name" value="MBOAT"/>
    <property type="match status" value="1"/>
</dbReference>
<name>A0A1G9SRC0_9FIRM</name>
<dbReference type="PANTHER" id="PTHR13285">
    <property type="entry name" value="ACYLTRANSFERASE"/>
    <property type="match status" value="1"/>
</dbReference>
<feature type="transmembrane region" description="Helical" evidence="8">
    <location>
        <begin position="357"/>
        <end position="380"/>
    </location>
</feature>
<gene>
    <name evidence="9" type="ORF">SAMN05216544_0060</name>
</gene>
<sequence>MVVAVALLFAFGLLAVIKYSDFAITNFNRVFSTGFKSPSFVLPLGLSFFTFQAVSYVIDVYQGKCSAETNYFKMLLFVSFFPQIMQGPIGRYDHFVEGGLFSEHKWDLKRTQFGIQRIGWGLFKKLVLADRAGVVVSTVTANVAAYGGFTNVITLLMYSIQLYMDFSGGIDIVIGAAQIFGVTMDENFRQPYFSKSIGEFWRRWHITLGAWMKDYIFYPFSLTKAMNNLGKWGRKHFGKHFGTVIPICIANLLIFFIVGVWHGAEWRYICYGVYNGMIIAVSAALKPYFKKGLEVCHIDAKGKFWSVVSIIRTFILVNIGWIFDICAGGMGDCVTFFKGLFSNYSLEQLSTGYITSFGLAMYDYAILVAGCLVVLLVSVLKERGIVIREALGTKPLVVRWAVYYMVFACILVLGYIGKSGGFMYALF</sequence>
<dbReference type="InterPro" id="IPR024194">
    <property type="entry name" value="Ac/AlaTfrase_AlgI/DltB"/>
</dbReference>
<evidence type="ECO:0000313" key="10">
    <source>
        <dbReference type="Proteomes" id="UP000187651"/>
    </source>
</evidence>
<comment type="similarity">
    <text evidence="2 7">Belongs to the membrane-bound acyltransferase family.</text>
</comment>
<organism evidence="9 10">
    <name type="scientific">Lachnospira pectinoschiza</name>
    <dbReference type="NCBI Taxonomy" id="28052"/>
    <lineage>
        <taxon>Bacteria</taxon>
        <taxon>Bacillati</taxon>
        <taxon>Bacillota</taxon>
        <taxon>Clostridia</taxon>
        <taxon>Lachnospirales</taxon>
        <taxon>Lachnospiraceae</taxon>
        <taxon>Lachnospira</taxon>
    </lineage>
</organism>
<evidence type="ECO:0000256" key="8">
    <source>
        <dbReference type="SAM" id="Phobius"/>
    </source>
</evidence>
<dbReference type="PANTHER" id="PTHR13285:SF18">
    <property type="entry name" value="PROTEIN-CYSTEINE N-PALMITOYLTRANSFERASE RASP"/>
    <property type="match status" value="1"/>
</dbReference>
<evidence type="ECO:0000256" key="6">
    <source>
        <dbReference type="ARBA" id="ARBA00023136"/>
    </source>
</evidence>
<reference evidence="10" key="1">
    <citation type="submission" date="2016-10" db="EMBL/GenBank/DDBJ databases">
        <authorList>
            <person name="Varghese N."/>
            <person name="Submissions S."/>
        </authorList>
    </citation>
    <scope>NUCLEOTIDE SEQUENCE [LARGE SCALE GENOMIC DNA]</scope>
    <source>
        <strain evidence="10">M83</strain>
    </source>
</reference>
<dbReference type="InterPro" id="IPR004299">
    <property type="entry name" value="MBOAT_fam"/>
</dbReference>
<dbReference type="PIRSF" id="PIRSF016636">
    <property type="entry name" value="AlgI_DltB"/>
    <property type="match status" value="1"/>
</dbReference>
<evidence type="ECO:0000256" key="3">
    <source>
        <dbReference type="ARBA" id="ARBA00022475"/>
    </source>
</evidence>
<evidence type="ECO:0000256" key="4">
    <source>
        <dbReference type="ARBA" id="ARBA00022692"/>
    </source>
</evidence>
<evidence type="ECO:0000256" key="7">
    <source>
        <dbReference type="PIRNR" id="PIRNR016636"/>
    </source>
</evidence>
<protein>
    <submittedName>
        <fullName evidence="9">MBOAT, membrane-bound O-acyltransferase family</fullName>
    </submittedName>
</protein>
<dbReference type="GO" id="GO:0005886">
    <property type="term" value="C:plasma membrane"/>
    <property type="evidence" value="ECO:0007669"/>
    <property type="project" value="UniProtKB-SubCell"/>
</dbReference>
<feature type="transmembrane region" description="Helical" evidence="8">
    <location>
        <begin position="268"/>
        <end position="289"/>
    </location>
</feature>
<dbReference type="AlphaFoldDB" id="A0A1G9SRC0"/>
<feature type="transmembrane region" description="Helical" evidence="8">
    <location>
        <begin position="241"/>
        <end position="262"/>
    </location>
</feature>